<dbReference type="Pfam" id="PF01904">
    <property type="entry name" value="DUF72"/>
    <property type="match status" value="1"/>
</dbReference>
<sequence>MSRARTPPRIASAGWAIPAAQRARFGAGDSVLARYASLLDAVEINSSFYRPHRRQTYARWAAAVPASFRFSVKLPRAITHEARLRRCGPLLDEFLEQCGGLGRKLGVLLLQLPPSLALDARSAAPFLARLRDRWDGDVACEPRHGSWFTPRAEALLLRHRIARVAADPAAHAGGDLPGGDPALAYRRWHGAPRMYYSDYGEAALQALAAALRADAARHRRSWIVFDNTAHGHAVANALRLQAVLRD</sequence>
<proteinExistence type="predicted"/>
<dbReference type="PANTHER" id="PTHR30348">
    <property type="entry name" value="UNCHARACTERIZED PROTEIN YECE"/>
    <property type="match status" value="1"/>
</dbReference>
<dbReference type="Proteomes" id="UP001165423">
    <property type="component" value="Unassembled WGS sequence"/>
</dbReference>
<evidence type="ECO:0000313" key="1">
    <source>
        <dbReference type="EMBL" id="MCJ0826564.1"/>
    </source>
</evidence>
<dbReference type="InterPro" id="IPR002763">
    <property type="entry name" value="DUF72"/>
</dbReference>
<evidence type="ECO:0000313" key="2">
    <source>
        <dbReference type="Proteomes" id="UP001165423"/>
    </source>
</evidence>
<dbReference type="EMBL" id="JALGCL010000004">
    <property type="protein sequence ID" value="MCJ0826564.1"/>
    <property type="molecule type" value="Genomic_DNA"/>
</dbReference>
<organism evidence="1 2">
    <name type="scientific">Cognatiluteimonas sedimenti</name>
    <dbReference type="NCBI Taxonomy" id="2927791"/>
    <lineage>
        <taxon>Bacteria</taxon>
        <taxon>Pseudomonadati</taxon>
        <taxon>Pseudomonadota</taxon>
        <taxon>Gammaproteobacteria</taxon>
        <taxon>Lysobacterales</taxon>
        <taxon>Lysobacteraceae</taxon>
        <taxon>Cognatiluteimonas</taxon>
    </lineage>
</organism>
<protein>
    <submittedName>
        <fullName evidence="1">DUF72 domain-containing protein</fullName>
    </submittedName>
</protein>
<dbReference type="SUPFAM" id="SSF117396">
    <property type="entry name" value="TM1631-like"/>
    <property type="match status" value="1"/>
</dbReference>
<gene>
    <name evidence="1" type="ORF">MQC88_11485</name>
</gene>
<dbReference type="Gene3D" id="3.20.20.410">
    <property type="entry name" value="Protein of unknown function UPF0759"/>
    <property type="match status" value="1"/>
</dbReference>
<dbReference type="RefSeq" id="WP_243322179.1">
    <property type="nucleotide sequence ID" value="NZ_JALGCL010000004.1"/>
</dbReference>
<dbReference type="PANTHER" id="PTHR30348:SF14">
    <property type="entry name" value="BLR8050 PROTEIN"/>
    <property type="match status" value="1"/>
</dbReference>
<dbReference type="InterPro" id="IPR036520">
    <property type="entry name" value="UPF0759_sf"/>
</dbReference>
<keyword evidence="2" id="KW-1185">Reference proteome</keyword>
<reference evidence="1 2" key="1">
    <citation type="submission" date="2022-03" db="EMBL/GenBank/DDBJ databases">
        <title>Luteimonas soily sp. nov., a novel bacterium isolated from the soil.</title>
        <authorList>
            <person name="Zhang X."/>
        </authorList>
    </citation>
    <scope>NUCLEOTIDE SEQUENCE [LARGE SCALE GENOMIC DNA]</scope>
    <source>
        <strain evidence="1 2">50</strain>
    </source>
</reference>
<accession>A0ABT0A6E0</accession>
<name>A0ABT0A6E0_9GAMM</name>
<comment type="caution">
    <text evidence="1">The sequence shown here is derived from an EMBL/GenBank/DDBJ whole genome shotgun (WGS) entry which is preliminary data.</text>
</comment>